<reference evidence="3" key="1">
    <citation type="submission" date="2023-03" db="EMBL/GenBank/DDBJ databases">
        <title>Edaphobacter sp.</title>
        <authorList>
            <person name="Huber K.J."/>
            <person name="Papendorf J."/>
            <person name="Pilke C."/>
            <person name="Bunk B."/>
            <person name="Sproeer C."/>
            <person name="Pester M."/>
        </authorList>
    </citation>
    <scope>NUCLEOTIDE SEQUENCE</scope>
    <source>
        <strain evidence="2">DSM 109919</strain>
        <strain evidence="3">DSM 109920</strain>
    </source>
</reference>
<dbReference type="InterPro" id="IPR024775">
    <property type="entry name" value="DinB-like"/>
</dbReference>
<dbReference type="RefSeq" id="WP_348266314.1">
    <property type="nucleotide sequence ID" value="NZ_CP121194.1"/>
</dbReference>
<name>A0AAU7D3B3_9BACT</name>
<dbReference type="Pfam" id="PF12867">
    <property type="entry name" value="DinB_2"/>
    <property type="match status" value="1"/>
</dbReference>
<dbReference type="EMBL" id="CP121195">
    <property type="protein sequence ID" value="XBH12025.1"/>
    <property type="molecule type" value="Genomic_DNA"/>
</dbReference>
<dbReference type="SUPFAM" id="SSF109854">
    <property type="entry name" value="DinB/YfiT-like putative metalloenzymes"/>
    <property type="match status" value="1"/>
</dbReference>
<evidence type="ECO:0000313" key="2">
    <source>
        <dbReference type="EMBL" id="XBH08804.1"/>
    </source>
</evidence>
<dbReference type="AlphaFoldDB" id="A0AAU7D3B3"/>
<organism evidence="3">
    <name type="scientific">Edaphobacter paludis</name>
    <dbReference type="NCBI Taxonomy" id="3035702"/>
    <lineage>
        <taxon>Bacteria</taxon>
        <taxon>Pseudomonadati</taxon>
        <taxon>Acidobacteriota</taxon>
        <taxon>Terriglobia</taxon>
        <taxon>Terriglobales</taxon>
        <taxon>Acidobacteriaceae</taxon>
        <taxon>Edaphobacter</taxon>
    </lineage>
</organism>
<feature type="domain" description="DinB-like" evidence="1">
    <location>
        <begin position="27"/>
        <end position="157"/>
    </location>
</feature>
<dbReference type="KEGG" id="epl:P4G45_09875"/>
<proteinExistence type="predicted"/>
<accession>A0AAU7D3B3</accession>
<evidence type="ECO:0000313" key="3">
    <source>
        <dbReference type="EMBL" id="XBH12025.1"/>
    </source>
</evidence>
<evidence type="ECO:0000259" key="1">
    <source>
        <dbReference type="Pfam" id="PF12867"/>
    </source>
</evidence>
<dbReference type="InterPro" id="IPR034660">
    <property type="entry name" value="DinB/YfiT-like"/>
</dbReference>
<accession>A0AAU7CTW7</accession>
<dbReference type="Gene3D" id="1.20.120.450">
    <property type="entry name" value="dinb family like domain"/>
    <property type="match status" value="1"/>
</dbReference>
<dbReference type="EMBL" id="CP121194">
    <property type="protein sequence ID" value="XBH08804.1"/>
    <property type="molecule type" value="Genomic_DNA"/>
</dbReference>
<sequence>MALTDVEPWLRGSLTEVDAVQRAVLHALELAREDVERWCAELRDEELEAQPLGLPSVGRQMRHIVRSLDRLLTYAEGRQLSPEQLEALKTEVNASASRKALFAEFESGLSSAMQRVKAFRPESYGESRGVGRKMLPTTVAGLLVHCADHTQRHVGQLVTTAKVIEGMRH</sequence>
<protein>
    <submittedName>
        <fullName evidence="3">DinB family protein</fullName>
    </submittedName>
</protein>
<gene>
    <name evidence="2" type="ORF">P4G45_09875</name>
    <name evidence="3" type="ORF">P8936_09900</name>
</gene>